<dbReference type="PANTHER" id="PTHR43370">
    <property type="entry name" value="SUGAR ABC TRANSPORTER INTEGRAL MEMBRANE PROTEIN-RELATED"/>
    <property type="match status" value="1"/>
</dbReference>
<dbReference type="Pfam" id="PF02653">
    <property type="entry name" value="BPD_transp_2"/>
    <property type="match status" value="1"/>
</dbReference>
<evidence type="ECO:0000256" key="1">
    <source>
        <dbReference type="ARBA" id="ARBA00004651"/>
    </source>
</evidence>
<gene>
    <name evidence="8" type="ORF">G5B36_18885</name>
    <name evidence="7" type="ORF">L0N08_01465</name>
</gene>
<dbReference type="GO" id="GO:0005886">
    <property type="term" value="C:plasma membrane"/>
    <property type="evidence" value="ECO:0007669"/>
    <property type="project" value="UniProtKB-SubCell"/>
</dbReference>
<dbReference type="RefSeq" id="WP_117560798.1">
    <property type="nucleotide sequence ID" value="NZ_JAAITT010000030.1"/>
</dbReference>
<dbReference type="EMBL" id="JAAITT010000030">
    <property type="protein sequence ID" value="NSJ50756.1"/>
    <property type="molecule type" value="Genomic_DNA"/>
</dbReference>
<evidence type="ECO:0000256" key="4">
    <source>
        <dbReference type="ARBA" id="ARBA00022989"/>
    </source>
</evidence>
<evidence type="ECO:0000256" key="5">
    <source>
        <dbReference type="ARBA" id="ARBA00023136"/>
    </source>
</evidence>
<feature type="transmembrane region" description="Helical" evidence="6">
    <location>
        <begin position="201"/>
        <end position="220"/>
    </location>
</feature>
<dbReference type="AlphaFoldDB" id="A0AAX1SHH9"/>
<keyword evidence="3 6" id="KW-0812">Transmembrane</keyword>
<dbReference type="Proteomes" id="UP000669239">
    <property type="component" value="Unassembled WGS sequence"/>
</dbReference>
<comment type="caution">
    <text evidence="7">The sequence shown here is derived from an EMBL/GenBank/DDBJ whole genome shotgun (WGS) entry which is preliminary data.</text>
</comment>
<reference evidence="8" key="2">
    <citation type="submission" date="2020-02" db="EMBL/GenBank/DDBJ databases">
        <authorList>
            <person name="Littmann E."/>
            <person name="Sorbara M."/>
        </authorList>
    </citation>
    <scope>NUCLEOTIDE SEQUENCE</scope>
    <source>
        <strain evidence="8">MSK.1.17</strain>
    </source>
</reference>
<reference evidence="7" key="3">
    <citation type="submission" date="2022-01" db="EMBL/GenBank/DDBJ databases">
        <title>Collection of gut derived symbiotic bacterial strains cultured from healthy donors.</title>
        <authorList>
            <person name="Lin H."/>
            <person name="Kohout C."/>
            <person name="Waligurski E."/>
            <person name="Pamer E.G."/>
        </authorList>
    </citation>
    <scope>NUCLEOTIDE SEQUENCE</scope>
    <source>
        <strain evidence="7">DFI.6.55</strain>
    </source>
</reference>
<comment type="subcellular location">
    <subcellularLocation>
        <location evidence="1">Cell membrane</location>
        <topology evidence="1">Multi-pass membrane protein</topology>
    </subcellularLocation>
</comment>
<reference evidence="8 9" key="1">
    <citation type="journal article" date="2020" name="Cell Host Microbe">
        <title>Functional and Genomic Variation between Human-Derived Isolates of Lachnospiraceae Reveals Inter- and Intra-Species Diversity.</title>
        <authorList>
            <person name="Sorbara M.T."/>
            <person name="Littmann E.R."/>
            <person name="Fontana E."/>
            <person name="Moody T.U."/>
            <person name="Kohout C.E."/>
            <person name="Gjonbalaj M."/>
            <person name="Eaton V."/>
            <person name="Seok R."/>
            <person name="Leiner I.M."/>
            <person name="Pamer E.G."/>
        </authorList>
    </citation>
    <scope>NUCLEOTIDE SEQUENCE [LARGE SCALE GENOMIC DNA]</scope>
    <source>
        <strain evidence="8 9">MSK.1.17</strain>
    </source>
</reference>
<dbReference type="CDD" id="cd06580">
    <property type="entry name" value="TM_PBP1_transp_TpRbsC_like"/>
    <property type="match status" value="1"/>
</dbReference>
<feature type="transmembrane region" description="Helical" evidence="6">
    <location>
        <begin position="12"/>
        <end position="30"/>
    </location>
</feature>
<evidence type="ECO:0000256" key="6">
    <source>
        <dbReference type="SAM" id="Phobius"/>
    </source>
</evidence>
<evidence type="ECO:0000313" key="7">
    <source>
        <dbReference type="EMBL" id="MCG4744077.1"/>
    </source>
</evidence>
<dbReference type="GO" id="GO:0022857">
    <property type="term" value="F:transmembrane transporter activity"/>
    <property type="evidence" value="ECO:0007669"/>
    <property type="project" value="InterPro"/>
</dbReference>
<proteinExistence type="predicted"/>
<feature type="transmembrane region" description="Helical" evidence="6">
    <location>
        <begin position="95"/>
        <end position="116"/>
    </location>
</feature>
<keyword evidence="9" id="KW-1185">Reference proteome</keyword>
<organism evidence="7 10">
    <name type="scientific">Enterocloster aldenensis</name>
    <dbReference type="NCBI Taxonomy" id="358742"/>
    <lineage>
        <taxon>Bacteria</taxon>
        <taxon>Bacillati</taxon>
        <taxon>Bacillota</taxon>
        <taxon>Clostridia</taxon>
        <taxon>Lachnospirales</taxon>
        <taxon>Lachnospiraceae</taxon>
        <taxon>Enterocloster</taxon>
    </lineage>
</organism>
<evidence type="ECO:0000313" key="10">
    <source>
        <dbReference type="Proteomes" id="UP001299608"/>
    </source>
</evidence>
<dbReference type="InterPro" id="IPR001851">
    <property type="entry name" value="ABC_transp_permease"/>
</dbReference>
<sequence length="309" mass="32809">MEAVIRGVFSAAFLYSALRVTTPILFAALGGAVAKKAGVTNIGLEGTMLASALAGVVGSAYTQSLFIGALCGVATGLLISGLLAYFAIKLKAEIFLTGLMMNMIASGATVFIMYMLTKDKGTTTKLKSLVFPQVQLPVIKDIPFVGEVVSNHNILTYLAFLSVALVWFFINRTKLGIRIRAVGENPKAAESVGINIIRTQVTALLICGFLASLGGMYLSMGYVSWFSRDMTAGRGFTAVAAQYLGRANAGGTLMASMVFGTADALANVLQSLRVPAEFVQMIPYAATLLGLVFYSVNAKRTRRLKKLAK</sequence>
<evidence type="ECO:0000256" key="3">
    <source>
        <dbReference type="ARBA" id="ARBA00022692"/>
    </source>
</evidence>
<protein>
    <submittedName>
        <fullName evidence="7">ABC transporter permease</fullName>
    </submittedName>
</protein>
<accession>A0AAX1SHH9</accession>
<dbReference type="Proteomes" id="UP001299608">
    <property type="component" value="Unassembled WGS sequence"/>
</dbReference>
<name>A0AAX1SHH9_9FIRM</name>
<evidence type="ECO:0000313" key="8">
    <source>
        <dbReference type="EMBL" id="NSJ50756.1"/>
    </source>
</evidence>
<dbReference type="EMBL" id="JAKNGE010000002">
    <property type="protein sequence ID" value="MCG4744077.1"/>
    <property type="molecule type" value="Genomic_DNA"/>
</dbReference>
<feature type="transmembrane region" description="Helical" evidence="6">
    <location>
        <begin position="278"/>
        <end position="296"/>
    </location>
</feature>
<dbReference type="PANTHER" id="PTHR43370:SF1">
    <property type="entry name" value="GUANOSINE ABC TRANSPORTER PERMEASE PROTEIN NUPQ"/>
    <property type="match status" value="1"/>
</dbReference>
<evidence type="ECO:0000256" key="2">
    <source>
        <dbReference type="ARBA" id="ARBA00022475"/>
    </source>
</evidence>
<evidence type="ECO:0000313" key="9">
    <source>
        <dbReference type="Proteomes" id="UP000669239"/>
    </source>
</evidence>
<feature type="transmembrane region" description="Helical" evidence="6">
    <location>
        <begin position="67"/>
        <end position="88"/>
    </location>
</feature>
<keyword evidence="2" id="KW-1003">Cell membrane</keyword>
<keyword evidence="5 6" id="KW-0472">Membrane</keyword>
<feature type="transmembrane region" description="Helical" evidence="6">
    <location>
        <begin position="154"/>
        <end position="170"/>
    </location>
</feature>
<keyword evidence="4 6" id="KW-1133">Transmembrane helix</keyword>